<name>A0A645EMD8_9ZZZZ</name>
<sequence>MQHFGPFGQVGAVGYVKIEFGRDLDRLVTADAVLAHVVAVEVHIDWDVVGLRHPVLKPRRNVQLVPLGGEDHVGEHRRSELDMVEFHHRPHRGGDDRRRPRQPEPVRNRARIADREVLLLQPDLLRVAEVVEFLHRRLEQPDAAVVAVLFDIRRERVDAGEYIVVALRRQEFEFGRFVKFHFRLVVAEDEGDGFAVVAVGGISDQRRARVGDGSDDHAGRFFREINGGLYIIA</sequence>
<evidence type="ECO:0000313" key="2">
    <source>
        <dbReference type="EMBL" id="MPN02530.1"/>
    </source>
</evidence>
<comment type="caution">
    <text evidence="2">The sequence shown here is derived from an EMBL/GenBank/DDBJ whole genome shotgun (WGS) entry which is preliminary data.</text>
</comment>
<reference evidence="2" key="1">
    <citation type="submission" date="2019-08" db="EMBL/GenBank/DDBJ databases">
        <authorList>
            <person name="Kucharzyk K."/>
            <person name="Murdoch R.W."/>
            <person name="Higgins S."/>
            <person name="Loffler F."/>
        </authorList>
    </citation>
    <scope>NUCLEOTIDE SEQUENCE</scope>
</reference>
<feature type="region of interest" description="Disordered" evidence="1">
    <location>
        <begin position="84"/>
        <end position="106"/>
    </location>
</feature>
<dbReference type="AlphaFoldDB" id="A0A645EMD8"/>
<gene>
    <name evidence="2" type="ORF">SDC9_149746</name>
</gene>
<protein>
    <submittedName>
        <fullName evidence="2">Uncharacterized protein</fullName>
    </submittedName>
</protein>
<organism evidence="2">
    <name type="scientific">bioreactor metagenome</name>
    <dbReference type="NCBI Taxonomy" id="1076179"/>
    <lineage>
        <taxon>unclassified sequences</taxon>
        <taxon>metagenomes</taxon>
        <taxon>ecological metagenomes</taxon>
    </lineage>
</organism>
<proteinExistence type="predicted"/>
<accession>A0A645EMD8</accession>
<evidence type="ECO:0000256" key="1">
    <source>
        <dbReference type="SAM" id="MobiDB-lite"/>
    </source>
</evidence>
<dbReference type="EMBL" id="VSSQ01048484">
    <property type="protein sequence ID" value="MPN02530.1"/>
    <property type="molecule type" value="Genomic_DNA"/>
</dbReference>